<dbReference type="EMBL" id="JAUOPB010000009">
    <property type="protein sequence ID" value="MDO6423484.1"/>
    <property type="molecule type" value="Genomic_DNA"/>
</dbReference>
<gene>
    <name evidence="2" type="ORF">Q4521_13470</name>
</gene>
<evidence type="ECO:0000313" key="3">
    <source>
        <dbReference type="Proteomes" id="UP001169760"/>
    </source>
</evidence>
<feature type="domain" description="PilZ" evidence="1">
    <location>
        <begin position="5"/>
        <end position="85"/>
    </location>
</feature>
<dbReference type="Proteomes" id="UP001169760">
    <property type="component" value="Unassembled WGS sequence"/>
</dbReference>
<reference evidence="2" key="1">
    <citation type="submission" date="2023-07" db="EMBL/GenBank/DDBJ databases">
        <title>Genome content predicts the carbon catabolic preferences of heterotrophic bacteria.</title>
        <authorList>
            <person name="Gralka M."/>
        </authorList>
    </citation>
    <scope>NUCLEOTIDE SEQUENCE</scope>
    <source>
        <strain evidence="2">I3M17_2</strain>
    </source>
</reference>
<protein>
    <submittedName>
        <fullName evidence="2">PilZ domain-containing protein</fullName>
    </submittedName>
</protein>
<evidence type="ECO:0000313" key="2">
    <source>
        <dbReference type="EMBL" id="MDO6423484.1"/>
    </source>
</evidence>
<dbReference type="Pfam" id="PF07238">
    <property type="entry name" value="PilZ"/>
    <property type="match status" value="1"/>
</dbReference>
<dbReference type="GeneID" id="98612098"/>
<dbReference type="GO" id="GO:0035438">
    <property type="term" value="F:cyclic-di-GMP binding"/>
    <property type="evidence" value="ECO:0007669"/>
    <property type="project" value="InterPro"/>
</dbReference>
<dbReference type="Gene3D" id="2.40.10.220">
    <property type="entry name" value="predicted glycosyltransferase like domains"/>
    <property type="match status" value="1"/>
</dbReference>
<comment type="caution">
    <text evidence="2">The sequence shown here is derived from an EMBL/GenBank/DDBJ whole genome shotgun (WGS) entry which is preliminary data.</text>
</comment>
<proteinExistence type="predicted"/>
<accession>A0AAW7XAW2</accession>
<dbReference type="InterPro" id="IPR009875">
    <property type="entry name" value="PilZ_domain"/>
</dbReference>
<name>A0AAW7XAW2_9GAMM</name>
<dbReference type="RefSeq" id="WP_011466887.1">
    <property type="nucleotide sequence ID" value="NZ_CP123764.1"/>
</dbReference>
<dbReference type="SUPFAM" id="SSF141371">
    <property type="entry name" value="PilZ domain-like"/>
    <property type="match status" value="1"/>
</dbReference>
<evidence type="ECO:0000259" key="1">
    <source>
        <dbReference type="Pfam" id="PF07238"/>
    </source>
</evidence>
<sequence length="86" mass="9545">MSEFRKHGRKLVKCAVRLTHKEFGEIVTETRDISETGVFVSCADLVSFVAIGERIQAKLYADCDSVSETHLEVVRLSDEGVGLAFI</sequence>
<dbReference type="AlphaFoldDB" id="A0AAW7XAW2"/>
<organism evidence="2 3">
    <name type="scientific">Saccharophagus degradans</name>
    <dbReference type="NCBI Taxonomy" id="86304"/>
    <lineage>
        <taxon>Bacteria</taxon>
        <taxon>Pseudomonadati</taxon>
        <taxon>Pseudomonadota</taxon>
        <taxon>Gammaproteobacteria</taxon>
        <taxon>Cellvibrionales</taxon>
        <taxon>Cellvibrionaceae</taxon>
        <taxon>Saccharophagus</taxon>
    </lineage>
</organism>